<dbReference type="Pfam" id="PF02810">
    <property type="entry name" value="SEC-C"/>
    <property type="match status" value="1"/>
</dbReference>
<dbReference type="AlphaFoldDB" id="A0A2Z4FQF9"/>
<sequence length="396" mass="43707">MRALPTRFEPTVPIFMAPGLAKRAGGLFFEAVGLKNGPRVIFFEGLALGRPRVGCNPDGGRPARWGSWVGRMRAQTRLIARYIFITITSFLHRHQAMKLHPEQPRTGNEAVDRLVAHLFAHLESDPGNRYGQREVPDELREQIVAADAPMTQALLAILADRELSWEDAPGEGWIVILAPRLLAARGDEAAIEPMIELLSECHWETWLYGELISALQIFGKAAFGPTLRALEAAEASGEDPEDEQGFRGGLLEVLINVGVHDDRVYERLLTELHEDIELGASHLGTYGDERALEPLSRVFDGETVDESGGLGANQHVLELSDAIRRLGGSLSDAQRAKVRRADRIREESRGRPQPVFGAPGVQESGSYTKSPREEVGRNAPCPCGSGKKYKRCCLRR</sequence>
<proteinExistence type="predicted"/>
<dbReference type="InterPro" id="IPR004027">
    <property type="entry name" value="SEC_C_motif"/>
</dbReference>
<dbReference type="SUPFAM" id="SSF103642">
    <property type="entry name" value="Sec-C motif"/>
    <property type="match status" value="1"/>
</dbReference>
<dbReference type="Gene3D" id="3.10.450.50">
    <property type="match status" value="1"/>
</dbReference>
<organism evidence="2 3">
    <name type="scientific">Bradymonas sediminis</name>
    <dbReference type="NCBI Taxonomy" id="1548548"/>
    <lineage>
        <taxon>Bacteria</taxon>
        <taxon>Deltaproteobacteria</taxon>
        <taxon>Bradymonadales</taxon>
        <taxon>Bradymonadaceae</taxon>
        <taxon>Bradymonas</taxon>
    </lineage>
</organism>
<keyword evidence="3" id="KW-1185">Reference proteome</keyword>
<feature type="region of interest" description="Disordered" evidence="1">
    <location>
        <begin position="340"/>
        <end position="386"/>
    </location>
</feature>
<evidence type="ECO:0000313" key="2">
    <source>
        <dbReference type="EMBL" id="AWV91025.1"/>
    </source>
</evidence>
<dbReference type="OrthoDB" id="570299at2"/>
<accession>A0A2Z4FQF9</accession>
<dbReference type="KEGG" id="bsed:DN745_17495"/>
<reference evidence="2 3" key="1">
    <citation type="submission" date="2018-06" db="EMBL/GenBank/DDBJ databases">
        <title>Lujinxingia sediminis gen. nov. sp. nov., a new facultative anaerobic member of the class Deltaproteobacteria, and proposal of Lujinxingaceae fam. nov.</title>
        <authorList>
            <person name="Guo L.-Y."/>
            <person name="Li C.-M."/>
            <person name="Wang S."/>
            <person name="Du Z.-J."/>
        </authorList>
    </citation>
    <scope>NUCLEOTIDE SEQUENCE [LARGE SCALE GENOMIC DNA]</scope>
    <source>
        <strain evidence="2 3">FA350</strain>
    </source>
</reference>
<name>A0A2Z4FQF9_9DELT</name>
<protein>
    <submittedName>
        <fullName evidence="2">Uncharacterized protein</fullName>
    </submittedName>
</protein>
<evidence type="ECO:0000313" key="3">
    <source>
        <dbReference type="Proteomes" id="UP000249799"/>
    </source>
</evidence>
<dbReference type="EMBL" id="CP030032">
    <property type="protein sequence ID" value="AWV91025.1"/>
    <property type="molecule type" value="Genomic_DNA"/>
</dbReference>
<dbReference type="Proteomes" id="UP000249799">
    <property type="component" value="Chromosome"/>
</dbReference>
<evidence type="ECO:0000256" key="1">
    <source>
        <dbReference type="SAM" id="MobiDB-lite"/>
    </source>
</evidence>
<gene>
    <name evidence="2" type="ORF">DN745_17495</name>
</gene>
<feature type="compositionally biased region" description="Basic and acidic residues" evidence="1">
    <location>
        <begin position="340"/>
        <end position="350"/>
    </location>
</feature>